<evidence type="ECO:0000256" key="2">
    <source>
        <dbReference type="SAM" id="SignalP"/>
    </source>
</evidence>
<dbReference type="Proteomes" id="UP000198618">
    <property type="component" value="Unassembled WGS sequence"/>
</dbReference>
<keyword evidence="3" id="KW-0449">Lipoprotein</keyword>
<evidence type="ECO:0000313" key="4">
    <source>
        <dbReference type="Proteomes" id="UP000198618"/>
    </source>
</evidence>
<reference evidence="3 4" key="1">
    <citation type="submission" date="2016-10" db="EMBL/GenBank/DDBJ databases">
        <authorList>
            <person name="de Groot N.N."/>
        </authorList>
    </citation>
    <scope>NUCLEOTIDE SEQUENCE [LARGE SCALE GENOMIC DNA]</scope>
    <source>
        <strain evidence="3 4">IBRC-M 10780</strain>
    </source>
</reference>
<dbReference type="Pfam" id="PF09580">
    <property type="entry name" value="Spore_YhcN_YlaJ"/>
    <property type="match status" value="1"/>
</dbReference>
<feature type="compositionally biased region" description="Basic and acidic residues" evidence="1">
    <location>
        <begin position="27"/>
        <end position="55"/>
    </location>
</feature>
<gene>
    <name evidence="3" type="ORF">SAMN05216389_10991</name>
</gene>
<dbReference type="AlphaFoldDB" id="A0A1I0DPX9"/>
<feature type="chain" id="PRO_5011755437" evidence="2">
    <location>
        <begin position="21"/>
        <end position="189"/>
    </location>
</feature>
<accession>A0A1I0DPX9</accession>
<keyword evidence="4" id="KW-1185">Reference proteome</keyword>
<dbReference type="EMBL" id="FOHE01000009">
    <property type="protein sequence ID" value="SET34593.1"/>
    <property type="molecule type" value="Genomic_DNA"/>
</dbReference>
<dbReference type="RefSeq" id="WP_244513494.1">
    <property type="nucleotide sequence ID" value="NZ_FOHE01000009.1"/>
</dbReference>
<feature type="region of interest" description="Disordered" evidence="1">
    <location>
        <begin position="22"/>
        <end position="55"/>
    </location>
</feature>
<sequence length="189" mass="21746">MKIIRTLTILFITMALTACATDQSQSEQEKIADQLDPTRDEGPVRDPEYNDPRETSRLGFVNYTKDEFDQDPDRNRVVTMDRNEMADIIAKMVLRHETFDEVATLVTDEEVLIAYDKNDVLEKEEAADVAKKSAESVMPRYFDIYVSDNDVLIRDIESLHNSTTTDPDYENTIERIISEMKKSPQGKDE</sequence>
<evidence type="ECO:0000313" key="3">
    <source>
        <dbReference type="EMBL" id="SET34593.1"/>
    </source>
</evidence>
<evidence type="ECO:0000256" key="1">
    <source>
        <dbReference type="SAM" id="MobiDB-lite"/>
    </source>
</evidence>
<proteinExistence type="predicted"/>
<protein>
    <submittedName>
        <fullName evidence="3">Sporulation lipoprotein YhcN/YlaJ (Spore_YhcN_YlaJ)</fullName>
    </submittedName>
</protein>
<dbReference type="InterPro" id="IPR019076">
    <property type="entry name" value="Spore_lipoprot_YhcN/YlaJ-like"/>
</dbReference>
<organism evidence="3 4">
    <name type="scientific">Oceanobacillus limi</name>
    <dbReference type="NCBI Taxonomy" id="930131"/>
    <lineage>
        <taxon>Bacteria</taxon>
        <taxon>Bacillati</taxon>
        <taxon>Bacillota</taxon>
        <taxon>Bacilli</taxon>
        <taxon>Bacillales</taxon>
        <taxon>Bacillaceae</taxon>
        <taxon>Oceanobacillus</taxon>
    </lineage>
</organism>
<feature type="signal peptide" evidence="2">
    <location>
        <begin position="1"/>
        <end position="20"/>
    </location>
</feature>
<name>A0A1I0DPX9_9BACI</name>
<dbReference type="PROSITE" id="PS51257">
    <property type="entry name" value="PROKAR_LIPOPROTEIN"/>
    <property type="match status" value="1"/>
</dbReference>
<keyword evidence="2" id="KW-0732">Signal</keyword>
<dbReference type="STRING" id="930131.SAMN05216389_10991"/>